<protein>
    <submittedName>
        <fullName evidence="1">Uncharacterized protein</fullName>
    </submittedName>
</protein>
<feature type="non-terminal residue" evidence="1">
    <location>
        <position position="140"/>
    </location>
</feature>
<comment type="caution">
    <text evidence="1">The sequence shown here is derived from an EMBL/GenBank/DDBJ whole genome shotgun (WGS) entry which is preliminary data.</text>
</comment>
<dbReference type="EMBL" id="CAJNYV010004028">
    <property type="protein sequence ID" value="CAF3636336.1"/>
    <property type="molecule type" value="Genomic_DNA"/>
</dbReference>
<sequence length="140" mass="15751">MSDQIWTYFFTHRILVAISNGMFPKYWSSSFTMNTSIVLNQSTTLIDLLVVSPILSVSSPSLFIQQQSPSEDILLESFSVGDLLNENLNLKLDKCSSRLIGLLMLSISNISISRCLTVFGIIEQKYSISIDENIPCHRLN</sequence>
<reference evidence="1" key="1">
    <citation type="submission" date="2021-02" db="EMBL/GenBank/DDBJ databases">
        <authorList>
            <person name="Nowell W R."/>
        </authorList>
    </citation>
    <scope>NUCLEOTIDE SEQUENCE</scope>
</reference>
<evidence type="ECO:0000313" key="2">
    <source>
        <dbReference type="Proteomes" id="UP000663865"/>
    </source>
</evidence>
<dbReference type="AlphaFoldDB" id="A0A818Q7E2"/>
<name>A0A818Q7E2_9BILA</name>
<accession>A0A818Q7E2</accession>
<organism evidence="1 2">
    <name type="scientific">Rotaria socialis</name>
    <dbReference type="NCBI Taxonomy" id="392032"/>
    <lineage>
        <taxon>Eukaryota</taxon>
        <taxon>Metazoa</taxon>
        <taxon>Spiralia</taxon>
        <taxon>Gnathifera</taxon>
        <taxon>Rotifera</taxon>
        <taxon>Eurotatoria</taxon>
        <taxon>Bdelloidea</taxon>
        <taxon>Philodinida</taxon>
        <taxon>Philodinidae</taxon>
        <taxon>Rotaria</taxon>
    </lineage>
</organism>
<proteinExistence type="predicted"/>
<dbReference type="Proteomes" id="UP000663865">
    <property type="component" value="Unassembled WGS sequence"/>
</dbReference>
<gene>
    <name evidence="1" type="ORF">KIK155_LOCUS22678</name>
</gene>
<evidence type="ECO:0000313" key="1">
    <source>
        <dbReference type="EMBL" id="CAF3636336.1"/>
    </source>
</evidence>